<comment type="caution">
    <text evidence="1">The sequence shown here is derived from an EMBL/GenBank/DDBJ whole genome shotgun (WGS) entry which is preliminary data.</text>
</comment>
<name>A0ACC2RGY1_9FUNG</name>
<accession>A0ACC2RGY1</accession>
<sequence length="414" mass="43497">MASQRLNQISNHISSVQCPTKIGVKSPNDVVIITAVRTPITRAKKGGLKDTHIEDMLSAVFKAVLERSKICPNAIQDIAVGNVLTGTSATMARMASLHAGIPEKVPIYALNRQCSSGLQAVASIASSIQAGLIDVGIGAGVESMTMHYGAQAQPTSISDEVQTCSAAADSMIPMGITSENVSKEFSVPREKQDKMAADSHRKAAEAQEKGYFNEEIAPVHTIVLDKEGNEKKVTVTQDDGIRKGTTPESLKKLKAAFGENGFTTAGNASQVSDGAAAVLLMRRSKAEELKLPIIGKYITSAVVGVPPRIMGVGPAYAIPAAVQKAGIQLKDIDIFEINEAFASQAVYSVETLGIDMAKVNPKGGAIALGHPLGCTGARQIATLLPELKRQGKKVGCISMCIGTGMGMAGIFERE</sequence>
<keyword evidence="1" id="KW-0012">Acyltransferase</keyword>
<dbReference type="EC" id="2.3.1.16" evidence="1"/>
<evidence type="ECO:0000313" key="2">
    <source>
        <dbReference type="Proteomes" id="UP001165960"/>
    </source>
</evidence>
<gene>
    <name evidence="1" type="primary">POT1_3</name>
    <name evidence="1" type="ORF">DSO57_1025639</name>
</gene>
<dbReference type="Proteomes" id="UP001165960">
    <property type="component" value="Unassembled WGS sequence"/>
</dbReference>
<proteinExistence type="predicted"/>
<keyword evidence="2" id="KW-1185">Reference proteome</keyword>
<keyword evidence="1" id="KW-0808">Transferase</keyword>
<dbReference type="EMBL" id="QTSX02007245">
    <property type="protein sequence ID" value="KAJ9049332.1"/>
    <property type="molecule type" value="Genomic_DNA"/>
</dbReference>
<reference evidence="1" key="1">
    <citation type="submission" date="2022-04" db="EMBL/GenBank/DDBJ databases">
        <title>Genome of the entomopathogenic fungus Entomophthora muscae.</title>
        <authorList>
            <person name="Elya C."/>
            <person name="Lovett B.R."/>
            <person name="Lee E."/>
            <person name="Macias A.M."/>
            <person name="Hajek A.E."/>
            <person name="De Bivort B.L."/>
            <person name="Kasson M.T."/>
            <person name="De Fine Licht H.H."/>
            <person name="Stajich J.E."/>
        </authorList>
    </citation>
    <scope>NUCLEOTIDE SEQUENCE</scope>
    <source>
        <strain evidence="1">Berkeley</strain>
    </source>
</reference>
<evidence type="ECO:0000313" key="1">
    <source>
        <dbReference type="EMBL" id="KAJ9049332.1"/>
    </source>
</evidence>
<organism evidence="1 2">
    <name type="scientific">Entomophthora muscae</name>
    <dbReference type="NCBI Taxonomy" id="34485"/>
    <lineage>
        <taxon>Eukaryota</taxon>
        <taxon>Fungi</taxon>
        <taxon>Fungi incertae sedis</taxon>
        <taxon>Zoopagomycota</taxon>
        <taxon>Entomophthoromycotina</taxon>
        <taxon>Entomophthoromycetes</taxon>
        <taxon>Entomophthorales</taxon>
        <taxon>Entomophthoraceae</taxon>
        <taxon>Entomophthora</taxon>
    </lineage>
</organism>
<protein>
    <submittedName>
        <fullName evidence="1">3-ketoacyl-CoA thiolase with broad chain length specificity</fullName>
        <ecNumber evidence="1">2.3.1.16</ecNumber>
    </submittedName>
</protein>